<sequence>MEPALWRIGVTCVKLARSARVVVQWHTERPLPFDPWLYHWHSRRILRLRCTEGERNMRFLKQVFAVQGEKARVSRRDFLGGAAGAAGVSVLAQMIPGRAHAGPPLPGSAGPFNDDPVTLDWIFSRWDELGVWGDTVGTLVEINEAKRKDALKLGQRGDAKVYSLGEPMRAGNPAFPHDPPRRADYWIAAYGPVGENEFFYQDERFEAFTFQQATQVDDFGHPSFGGWFYGGHRFEQITPRPEILDPLERQALARADSEAANYGPNSILGGTASLGIQNIGPIVTRGLLLDVLGYKLAAGHTSAVTPDGKSLAPGYRITIADLQATMDWEGLGCIEPGDVVIIRTGWSHYWTDEALWPTYLGAAPGPWIAECHWLAQFRPAIVASDTYAMEVFPGPRATALAEGHQVLMVANGIRIGEGFNSAALAADGVYEFMFFDTPYNLAGATCAGNAPAAIGGPRKKKKKP</sequence>
<dbReference type="EMBL" id="WJIE01000005">
    <property type="protein sequence ID" value="MRG93691.1"/>
    <property type="molecule type" value="Genomic_DNA"/>
</dbReference>
<dbReference type="OrthoDB" id="7067800at2"/>
<protein>
    <submittedName>
        <fullName evidence="1">Twin-arginine translocation signal domain-containing protein</fullName>
    </submittedName>
</protein>
<dbReference type="NCBIfam" id="TIGR01409">
    <property type="entry name" value="TAT_signal_seq"/>
    <property type="match status" value="1"/>
</dbReference>
<dbReference type="InterPro" id="IPR007325">
    <property type="entry name" value="KFase/CYL"/>
</dbReference>
<accession>A0A6N7PY65</accession>
<dbReference type="PROSITE" id="PS51318">
    <property type="entry name" value="TAT"/>
    <property type="match status" value="1"/>
</dbReference>
<dbReference type="PANTHER" id="PTHR34861">
    <property type="match status" value="1"/>
</dbReference>
<reference evidence="1 2" key="1">
    <citation type="submission" date="2019-10" db="EMBL/GenBank/DDBJ databases">
        <title>A soil myxobacterium in the family Polyangiaceae.</title>
        <authorList>
            <person name="Li Y."/>
            <person name="Wang J."/>
        </authorList>
    </citation>
    <scope>NUCLEOTIDE SEQUENCE [LARGE SCALE GENOMIC DNA]</scope>
    <source>
        <strain evidence="1 2">DSM 14734</strain>
    </source>
</reference>
<dbReference type="Pfam" id="PF04199">
    <property type="entry name" value="Cyclase"/>
    <property type="match status" value="1"/>
</dbReference>
<gene>
    <name evidence="1" type="ORF">GF068_17500</name>
</gene>
<dbReference type="GO" id="GO:0004061">
    <property type="term" value="F:arylformamidase activity"/>
    <property type="evidence" value="ECO:0007669"/>
    <property type="project" value="InterPro"/>
</dbReference>
<dbReference type="SUPFAM" id="SSF102198">
    <property type="entry name" value="Putative cyclase"/>
    <property type="match status" value="1"/>
</dbReference>
<name>A0A6N7PY65_9BACT</name>
<dbReference type="InterPro" id="IPR019546">
    <property type="entry name" value="TAT_signal_bac_arc"/>
</dbReference>
<dbReference type="PANTHER" id="PTHR34861:SF10">
    <property type="entry name" value="CYCLASE"/>
    <property type="match status" value="1"/>
</dbReference>
<organism evidence="1 2">
    <name type="scientific">Polyangium spumosum</name>
    <dbReference type="NCBI Taxonomy" id="889282"/>
    <lineage>
        <taxon>Bacteria</taxon>
        <taxon>Pseudomonadati</taxon>
        <taxon>Myxococcota</taxon>
        <taxon>Polyangia</taxon>
        <taxon>Polyangiales</taxon>
        <taxon>Polyangiaceae</taxon>
        <taxon>Polyangium</taxon>
    </lineage>
</organism>
<dbReference type="InterPro" id="IPR006311">
    <property type="entry name" value="TAT_signal"/>
</dbReference>
<dbReference type="InterPro" id="IPR037175">
    <property type="entry name" value="KFase_sf"/>
</dbReference>
<dbReference type="Proteomes" id="UP000440224">
    <property type="component" value="Unassembled WGS sequence"/>
</dbReference>
<dbReference type="AlphaFoldDB" id="A0A6N7PY65"/>
<proteinExistence type="predicted"/>
<evidence type="ECO:0000313" key="2">
    <source>
        <dbReference type="Proteomes" id="UP000440224"/>
    </source>
</evidence>
<evidence type="ECO:0000313" key="1">
    <source>
        <dbReference type="EMBL" id="MRG93691.1"/>
    </source>
</evidence>
<comment type="caution">
    <text evidence="1">The sequence shown here is derived from an EMBL/GenBank/DDBJ whole genome shotgun (WGS) entry which is preliminary data.</text>
</comment>
<dbReference type="Gene3D" id="3.50.30.50">
    <property type="entry name" value="Putative cyclase"/>
    <property type="match status" value="1"/>
</dbReference>
<keyword evidence="2" id="KW-1185">Reference proteome</keyword>
<dbReference type="GO" id="GO:0019441">
    <property type="term" value="P:L-tryptophan catabolic process to kynurenine"/>
    <property type="evidence" value="ECO:0007669"/>
    <property type="project" value="InterPro"/>
</dbReference>